<protein>
    <submittedName>
        <fullName evidence="1">Uncharacterized protein</fullName>
    </submittedName>
</protein>
<dbReference type="OrthoDB" id="202378at2157"/>
<dbReference type="Pfam" id="PF19137">
    <property type="entry name" value="DUF5820"/>
    <property type="match status" value="1"/>
</dbReference>
<proteinExistence type="predicted"/>
<sequence length="132" mass="15169">MTDYDDLPDDWVVWNDEPDGRSVLAYRPDVFDSQAFPPECMPTIYLTSGRPSRRPAGSDPVESGRDWHVTLYLEPDVERSDDRYESRDDAVAGVVDLAARFADGDIDYRALYQVPREDYFEKLDELTGREKA</sequence>
<dbReference type="InterPro" id="IPR043858">
    <property type="entry name" value="DUF5820"/>
</dbReference>
<evidence type="ECO:0000313" key="1">
    <source>
        <dbReference type="EMBL" id="SNZ03833.1"/>
    </source>
</evidence>
<dbReference type="EMBL" id="OBEJ01000001">
    <property type="protein sequence ID" value="SNZ03833.1"/>
    <property type="molecule type" value="Genomic_DNA"/>
</dbReference>
<keyword evidence="2" id="KW-1185">Reference proteome</keyword>
<dbReference type="Proteomes" id="UP000219453">
    <property type="component" value="Unassembled WGS sequence"/>
</dbReference>
<accession>A0A285N4H5</accession>
<gene>
    <name evidence="1" type="ORF">SAMN06269185_0382</name>
</gene>
<name>A0A285N4H5_NATPI</name>
<dbReference type="AlphaFoldDB" id="A0A285N4H5"/>
<evidence type="ECO:0000313" key="2">
    <source>
        <dbReference type="Proteomes" id="UP000219453"/>
    </source>
</evidence>
<organism evidence="1 2">
    <name type="scientific">Natronoarchaeum philippinense</name>
    <dbReference type="NCBI Taxonomy" id="558529"/>
    <lineage>
        <taxon>Archaea</taxon>
        <taxon>Methanobacteriati</taxon>
        <taxon>Methanobacteriota</taxon>
        <taxon>Stenosarchaea group</taxon>
        <taxon>Halobacteria</taxon>
        <taxon>Halobacteriales</taxon>
        <taxon>Natronoarchaeaceae</taxon>
    </lineage>
</organism>
<reference evidence="1 2" key="1">
    <citation type="submission" date="2017-09" db="EMBL/GenBank/DDBJ databases">
        <authorList>
            <person name="Ehlers B."/>
            <person name="Leendertz F.H."/>
        </authorList>
    </citation>
    <scope>NUCLEOTIDE SEQUENCE [LARGE SCALE GENOMIC DNA]</scope>
    <source>
        <strain evidence="1 2">DSM 27208</strain>
    </source>
</reference>
<dbReference type="RefSeq" id="WP_097007412.1">
    <property type="nucleotide sequence ID" value="NZ_OBEJ01000001.1"/>
</dbReference>